<dbReference type="SUPFAM" id="SSF53098">
    <property type="entry name" value="Ribonuclease H-like"/>
    <property type="match status" value="1"/>
</dbReference>
<feature type="domain" description="HAT C-terminal dimerisation" evidence="2">
    <location>
        <begin position="45"/>
        <end position="103"/>
    </location>
</feature>
<gene>
    <name evidence="3" type="ORF">OUZ56_005760</name>
</gene>
<sequence length="119" mass="13333">MNEDYLVNVVFAAHRQQTNGLQMDEKREYEAEETEPIAGDPSKSVKCSRWPQLCAIARELLSIPATSASSKRAFNAGKDVFGIARMSLNPETVEALVCLRSWYRAGLVGELNFEEYFGI</sequence>
<dbReference type="InterPro" id="IPR012337">
    <property type="entry name" value="RNaseH-like_sf"/>
</dbReference>
<comment type="caution">
    <text evidence="3">The sequence shown here is derived from an EMBL/GenBank/DDBJ whole genome shotgun (WGS) entry which is preliminary data.</text>
</comment>
<evidence type="ECO:0000259" key="2">
    <source>
        <dbReference type="Pfam" id="PF05699"/>
    </source>
</evidence>
<accession>A0ABQ9YTN7</accession>
<dbReference type="InterPro" id="IPR008906">
    <property type="entry name" value="HATC_C_dom"/>
</dbReference>
<organism evidence="3 4">
    <name type="scientific">Daphnia magna</name>
    <dbReference type="NCBI Taxonomy" id="35525"/>
    <lineage>
        <taxon>Eukaryota</taxon>
        <taxon>Metazoa</taxon>
        <taxon>Ecdysozoa</taxon>
        <taxon>Arthropoda</taxon>
        <taxon>Crustacea</taxon>
        <taxon>Branchiopoda</taxon>
        <taxon>Diplostraca</taxon>
        <taxon>Cladocera</taxon>
        <taxon>Anomopoda</taxon>
        <taxon>Daphniidae</taxon>
        <taxon>Daphnia</taxon>
    </lineage>
</organism>
<dbReference type="Proteomes" id="UP001234178">
    <property type="component" value="Unassembled WGS sequence"/>
</dbReference>
<dbReference type="PANTHER" id="PTHR23272">
    <property type="entry name" value="BED FINGER-RELATED"/>
    <property type="match status" value="1"/>
</dbReference>
<feature type="region of interest" description="Disordered" evidence="1">
    <location>
        <begin position="24"/>
        <end position="45"/>
    </location>
</feature>
<protein>
    <recommendedName>
        <fullName evidence="2">HAT C-terminal dimerisation domain-containing protein</fullName>
    </recommendedName>
</protein>
<keyword evidence="4" id="KW-1185">Reference proteome</keyword>
<dbReference type="Pfam" id="PF05699">
    <property type="entry name" value="Dimer_Tnp_hAT"/>
    <property type="match status" value="1"/>
</dbReference>
<evidence type="ECO:0000313" key="3">
    <source>
        <dbReference type="EMBL" id="KAK4004017.1"/>
    </source>
</evidence>
<reference evidence="3 4" key="1">
    <citation type="journal article" date="2023" name="Nucleic Acids Res.">
        <title>The hologenome of Daphnia magna reveals possible DNA methylation and microbiome-mediated evolution of the host genome.</title>
        <authorList>
            <person name="Chaturvedi A."/>
            <person name="Li X."/>
            <person name="Dhandapani V."/>
            <person name="Marshall H."/>
            <person name="Kissane S."/>
            <person name="Cuenca-Cambronero M."/>
            <person name="Asole G."/>
            <person name="Calvet F."/>
            <person name="Ruiz-Romero M."/>
            <person name="Marangio P."/>
            <person name="Guigo R."/>
            <person name="Rago D."/>
            <person name="Mirbahai L."/>
            <person name="Eastwood N."/>
            <person name="Colbourne J.K."/>
            <person name="Zhou J."/>
            <person name="Mallon E."/>
            <person name="Orsini L."/>
        </authorList>
    </citation>
    <scope>NUCLEOTIDE SEQUENCE [LARGE SCALE GENOMIC DNA]</scope>
    <source>
        <strain evidence="3">LRV0_1</strain>
    </source>
</reference>
<proteinExistence type="predicted"/>
<dbReference type="EMBL" id="JAOYFB010000001">
    <property type="protein sequence ID" value="KAK4004017.1"/>
    <property type="molecule type" value="Genomic_DNA"/>
</dbReference>
<evidence type="ECO:0000256" key="1">
    <source>
        <dbReference type="SAM" id="MobiDB-lite"/>
    </source>
</evidence>
<name>A0ABQ9YTN7_9CRUS</name>
<evidence type="ECO:0000313" key="4">
    <source>
        <dbReference type="Proteomes" id="UP001234178"/>
    </source>
</evidence>